<protein>
    <submittedName>
        <fullName evidence="1">Uncharacterized protein</fullName>
    </submittedName>
</protein>
<accession>A0ABQ9I290</accession>
<organism evidence="1 2">
    <name type="scientific">Dryococelus australis</name>
    <dbReference type="NCBI Taxonomy" id="614101"/>
    <lineage>
        <taxon>Eukaryota</taxon>
        <taxon>Metazoa</taxon>
        <taxon>Ecdysozoa</taxon>
        <taxon>Arthropoda</taxon>
        <taxon>Hexapoda</taxon>
        <taxon>Insecta</taxon>
        <taxon>Pterygota</taxon>
        <taxon>Neoptera</taxon>
        <taxon>Polyneoptera</taxon>
        <taxon>Phasmatodea</taxon>
        <taxon>Verophasmatodea</taxon>
        <taxon>Anareolatae</taxon>
        <taxon>Phasmatidae</taxon>
        <taxon>Eurycanthinae</taxon>
        <taxon>Dryococelus</taxon>
    </lineage>
</organism>
<comment type="caution">
    <text evidence="1">The sequence shown here is derived from an EMBL/GenBank/DDBJ whole genome shotgun (WGS) entry which is preliminary data.</text>
</comment>
<evidence type="ECO:0000313" key="1">
    <source>
        <dbReference type="EMBL" id="KAJ8890395.1"/>
    </source>
</evidence>
<dbReference type="EMBL" id="JARBHB010000003">
    <property type="protein sequence ID" value="KAJ8890395.1"/>
    <property type="molecule type" value="Genomic_DNA"/>
</dbReference>
<evidence type="ECO:0000313" key="2">
    <source>
        <dbReference type="Proteomes" id="UP001159363"/>
    </source>
</evidence>
<gene>
    <name evidence="1" type="ORF">PR048_009903</name>
</gene>
<sequence>MRTKYPSITHEFDVWCLSKSLAKKLKAIEKHSYLIQAWSQTTEKHLLTLASTMIYRIRKDQGSSFKQTVIITACKNYCHTRKLESFHSIALKYKPKRNHFSYDSIVACTILSILDFKNNTRRSRKGSKLKYSKPLKQWVGRKEILECLILVVEGKLQLELDNDPHCATSVPKCIAPVPRPD</sequence>
<keyword evidence="2" id="KW-1185">Reference proteome</keyword>
<dbReference type="PANTHER" id="PTHR31751:SF42">
    <property type="entry name" value="PROTEIN CBG10204"/>
    <property type="match status" value="1"/>
</dbReference>
<name>A0ABQ9I290_9NEOP</name>
<proteinExistence type="predicted"/>
<reference evidence="1 2" key="1">
    <citation type="submission" date="2023-02" db="EMBL/GenBank/DDBJ databases">
        <title>LHISI_Scaffold_Assembly.</title>
        <authorList>
            <person name="Stuart O.P."/>
            <person name="Cleave R."/>
            <person name="Magrath M.J.L."/>
            <person name="Mikheyev A.S."/>
        </authorList>
    </citation>
    <scope>NUCLEOTIDE SEQUENCE [LARGE SCALE GENOMIC DNA]</scope>
    <source>
        <strain evidence="1">Daus_M_001</strain>
        <tissue evidence="1">Leg muscle</tissue>
    </source>
</reference>
<dbReference type="Proteomes" id="UP001159363">
    <property type="component" value="Chromosome 3"/>
</dbReference>
<dbReference type="PANTHER" id="PTHR31751">
    <property type="entry name" value="SI:CH211-108C17.2-RELATED-RELATED"/>
    <property type="match status" value="1"/>
</dbReference>